<gene>
    <name evidence="4" type="primary">a2ml1</name>
    <name evidence="4" type="ORF">DAT39_019212</name>
</gene>
<proteinExistence type="predicted"/>
<feature type="domain" description="Macroglobulin" evidence="2">
    <location>
        <begin position="288"/>
        <end position="372"/>
    </location>
</feature>
<name>A0A8J4T7Q9_CLAMG</name>
<accession>A0A8J4T7Q9</accession>
<evidence type="ECO:0000259" key="1">
    <source>
        <dbReference type="Pfam" id="PF07703"/>
    </source>
</evidence>
<feature type="domain" description="Alpha-2-macroglobulin bait region" evidence="1">
    <location>
        <begin position="411"/>
        <end position="513"/>
    </location>
</feature>
<dbReference type="Gene3D" id="2.60.40.1930">
    <property type="match status" value="1"/>
</dbReference>
<evidence type="ECO:0000259" key="3">
    <source>
        <dbReference type="Pfam" id="PF17791"/>
    </source>
</evidence>
<evidence type="ECO:0000313" key="5">
    <source>
        <dbReference type="Proteomes" id="UP000727407"/>
    </source>
</evidence>
<evidence type="ECO:0000259" key="2">
    <source>
        <dbReference type="Pfam" id="PF17789"/>
    </source>
</evidence>
<dbReference type="InterPro" id="IPR050473">
    <property type="entry name" value="A2M/Complement_sys"/>
</dbReference>
<comment type="caution">
    <text evidence="4">The sequence shown here is derived from an EMBL/GenBank/DDBJ whole genome shotgun (WGS) entry which is preliminary data.</text>
</comment>
<dbReference type="InterPro" id="IPR040839">
    <property type="entry name" value="MG4"/>
</dbReference>
<dbReference type="Proteomes" id="UP000727407">
    <property type="component" value="Unassembled WGS sequence"/>
</dbReference>
<dbReference type="OrthoDB" id="9998011at2759"/>
<feature type="non-terminal residue" evidence="4">
    <location>
        <position position="513"/>
    </location>
</feature>
<dbReference type="Pfam" id="PF07703">
    <property type="entry name" value="A2M_BRD"/>
    <property type="match status" value="1"/>
</dbReference>
<feature type="domain" description="Macroglobulin" evidence="3">
    <location>
        <begin position="160"/>
        <end position="250"/>
    </location>
</feature>
<dbReference type="Pfam" id="PF17791">
    <property type="entry name" value="MG3"/>
    <property type="match status" value="1"/>
</dbReference>
<protein>
    <submittedName>
        <fullName evidence="4">Alpha-2-macroglobulin-like protein 1</fullName>
    </submittedName>
</protein>
<dbReference type="EMBL" id="QNUK01000615">
    <property type="protein sequence ID" value="KAF5891086.1"/>
    <property type="molecule type" value="Genomic_DNA"/>
</dbReference>
<reference evidence="4" key="1">
    <citation type="submission" date="2020-07" db="EMBL/GenBank/DDBJ databases">
        <title>Clarias magur genome sequencing, assembly and annotation.</title>
        <authorList>
            <person name="Kushwaha B."/>
            <person name="Kumar R."/>
            <person name="Das P."/>
            <person name="Joshi C.G."/>
            <person name="Kumar D."/>
            <person name="Nagpure N.S."/>
            <person name="Pandey M."/>
            <person name="Agarwal S."/>
            <person name="Srivastava S."/>
            <person name="Singh M."/>
            <person name="Sahoo L."/>
            <person name="Jayasankar P."/>
            <person name="Meher P.K."/>
            <person name="Koringa P.G."/>
            <person name="Iquebal M.A."/>
            <person name="Das S.P."/>
            <person name="Bit A."/>
            <person name="Patnaik S."/>
            <person name="Patel N."/>
            <person name="Shah T.M."/>
            <person name="Hinsu A."/>
            <person name="Jena J.K."/>
        </authorList>
    </citation>
    <scope>NUCLEOTIDE SEQUENCE</scope>
    <source>
        <strain evidence="4">CIFAMagur01</strain>
        <tissue evidence="4">Testis</tissue>
    </source>
</reference>
<organism evidence="4 5">
    <name type="scientific">Clarias magur</name>
    <name type="common">Asian catfish</name>
    <name type="synonym">Macropteronotus magur</name>
    <dbReference type="NCBI Taxonomy" id="1594786"/>
    <lineage>
        <taxon>Eukaryota</taxon>
        <taxon>Metazoa</taxon>
        <taxon>Chordata</taxon>
        <taxon>Craniata</taxon>
        <taxon>Vertebrata</taxon>
        <taxon>Euteleostomi</taxon>
        <taxon>Actinopterygii</taxon>
        <taxon>Neopterygii</taxon>
        <taxon>Teleostei</taxon>
        <taxon>Ostariophysi</taxon>
        <taxon>Siluriformes</taxon>
        <taxon>Clariidae</taxon>
        <taxon>Clarias</taxon>
    </lineage>
</organism>
<dbReference type="Gene3D" id="2.60.40.1940">
    <property type="match status" value="1"/>
</dbReference>
<dbReference type="Pfam" id="PF17789">
    <property type="entry name" value="MG4"/>
    <property type="match status" value="1"/>
</dbReference>
<sequence>MLSNQYQRNVFCDGKQRNEEEHDEPQFDKNFGHIFSVLYYYDLLNATVFLLAVTSQTVGGTTETFSITVLPSECFFIEVTLEYSQHKSISLLKENSGRQDYHRSVPFKVPVVSVNTVATIHVQIKGIKTLLNKSTEILIKPPTDLTIIETDKPIYKPGQTVLPKFEVTVKFPSVMTILDVYAILKVCAKYTYGKPVKGTVTATVCRNSHRNLFLPAGATPLSNICRNYKTETDATGCGERVINLKDFALTDSRYETLVTAQCEVEEHGTGVTQTGSASAPVTTNIVTLSFEDSPPTFKLGMTYDGKIKVTDAKSNPMRKKVVRLTVTHGGNKHSDQKLVTDNKGMAEFSLNTQPWGVNPVSVQAQYEATDTPVPVGTNQLTPHYPTPSLSLQPFYSKSQSFIKLNGSSVAFSCNQNGVIRAQYMIHNSALRPNQNTLSFFYMVMTKGQLVQQGQIVATLDHGTVEHRGSLVITLQKMLKVTPVAQVVLYTVLPSGEAVADSMNFPVHPCLANK</sequence>
<dbReference type="InterPro" id="IPR011625">
    <property type="entry name" value="A2M_N_BRD"/>
</dbReference>
<dbReference type="PANTHER" id="PTHR11412:SF160">
    <property type="entry name" value="ALPHA-2-MACROGLOBULIN-LIKE PROTEIN 1"/>
    <property type="match status" value="1"/>
</dbReference>
<evidence type="ECO:0000313" key="4">
    <source>
        <dbReference type="EMBL" id="KAF5891086.1"/>
    </source>
</evidence>
<dbReference type="InterPro" id="IPR013783">
    <property type="entry name" value="Ig-like_fold"/>
</dbReference>
<dbReference type="AlphaFoldDB" id="A0A8J4T7Q9"/>
<dbReference type="PANTHER" id="PTHR11412">
    <property type="entry name" value="MACROGLOBULIN / COMPLEMENT"/>
    <property type="match status" value="1"/>
</dbReference>
<dbReference type="InterPro" id="IPR041555">
    <property type="entry name" value="MG3"/>
</dbReference>
<dbReference type="Gene3D" id="2.60.40.10">
    <property type="entry name" value="Immunoglobulins"/>
    <property type="match status" value="1"/>
</dbReference>
<keyword evidence="5" id="KW-1185">Reference proteome</keyword>